<evidence type="ECO:0000313" key="1">
    <source>
        <dbReference type="EMBL" id="AKS43220.1"/>
    </source>
</evidence>
<organism evidence="1 2">
    <name type="scientific">Wenzhouxiangella marina</name>
    <dbReference type="NCBI Taxonomy" id="1579979"/>
    <lineage>
        <taxon>Bacteria</taxon>
        <taxon>Pseudomonadati</taxon>
        <taxon>Pseudomonadota</taxon>
        <taxon>Gammaproteobacteria</taxon>
        <taxon>Chromatiales</taxon>
        <taxon>Wenzhouxiangellaceae</taxon>
        <taxon>Wenzhouxiangella</taxon>
    </lineage>
</organism>
<dbReference type="GO" id="GO:0003887">
    <property type="term" value="F:DNA-directed DNA polymerase activity"/>
    <property type="evidence" value="ECO:0007669"/>
    <property type="project" value="UniProtKB-KW"/>
</dbReference>
<dbReference type="Proteomes" id="UP000066624">
    <property type="component" value="Chromosome"/>
</dbReference>
<reference evidence="1 2" key="1">
    <citation type="submission" date="2015-07" db="EMBL/GenBank/DDBJ databases">
        <authorList>
            <person name="Noorani M."/>
        </authorList>
    </citation>
    <scope>NUCLEOTIDE SEQUENCE [LARGE SCALE GENOMIC DNA]</scope>
    <source>
        <strain evidence="1 2">KCTC 42284</strain>
    </source>
</reference>
<dbReference type="OrthoDB" id="9803913at2"/>
<dbReference type="Pfam" id="PF00929">
    <property type="entry name" value="RNase_T"/>
    <property type="match status" value="1"/>
</dbReference>
<accession>A0A0K0XZY3</accession>
<dbReference type="SUPFAM" id="SSF53098">
    <property type="entry name" value="Ribonuclease H-like"/>
    <property type="match status" value="1"/>
</dbReference>
<evidence type="ECO:0000313" key="2">
    <source>
        <dbReference type="Proteomes" id="UP000066624"/>
    </source>
</evidence>
<dbReference type="CDD" id="cd06127">
    <property type="entry name" value="DEDDh"/>
    <property type="match status" value="1"/>
</dbReference>
<keyword evidence="1" id="KW-0239">DNA-directed DNA polymerase</keyword>
<dbReference type="AlphaFoldDB" id="A0A0K0XZY3"/>
<dbReference type="GO" id="GO:0008408">
    <property type="term" value="F:3'-5' exonuclease activity"/>
    <property type="evidence" value="ECO:0007669"/>
    <property type="project" value="TreeGrafter"/>
</dbReference>
<dbReference type="PANTHER" id="PTHR30231">
    <property type="entry name" value="DNA POLYMERASE III SUBUNIT EPSILON"/>
    <property type="match status" value="1"/>
</dbReference>
<dbReference type="GO" id="GO:0045004">
    <property type="term" value="P:DNA replication proofreading"/>
    <property type="evidence" value="ECO:0007669"/>
    <property type="project" value="TreeGrafter"/>
</dbReference>
<dbReference type="InterPro" id="IPR012337">
    <property type="entry name" value="RNaseH-like_sf"/>
</dbReference>
<protein>
    <submittedName>
        <fullName evidence="1">DNA-directed DNA polymerase</fullName>
    </submittedName>
</protein>
<keyword evidence="1" id="KW-0548">Nucleotidyltransferase</keyword>
<dbReference type="Gene3D" id="3.30.420.10">
    <property type="entry name" value="Ribonuclease H-like superfamily/Ribonuclease H"/>
    <property type="match status" value="1"/>
</dbReference>
<gene>
    <name evidence="1" type="ORF">WM2015_2863</name>
</gene>
<dbReference type="GO" id="GO:0003676">
    <property type="term" value="F:nucleic acid binding"/>
    <property type="evidence" value="ECO:0007669"/>
    <property type="project" value="InterPro"/>
</dbReference>
<dbReference type="EMBL" id="CP012154">
    <property type="protein sequence ID" value="AKS43220.1"/>
    <property type="molecule type" value="Genomic_DNA"/>
</dbReference>
<dbReference type="RefSeq" id="WP_049726725.1">
    <property type="nucleotide sequence ID" value="NZ_CP012154.1"/>
</dbReference>
<proteinExistence type="predicted"/>
<dbReference type="PANTHER" id="PTHR30231:SF37">
    <property type="entry name" value="EXODEOXYRIBONUCLEASE 10"/>
    <property type="match status" value="1"/>
</dbReference>
<keyword evidence="1" id="KW-0808">Transferase</keyword>
<sequence length="95" mass="10214">MIRNQYSVIDFETTGLSPACGARPTEIAVVRIRGGEIVDRYQSLMNPGVPIPYDIQAFTGITDAMVRRAPPVEAVMAQAVDFVGGDPIVAHKGNL</sequence>
<name>A0A0K0XZY3_9GAMM</name>
<dbReference type="KEGG" id="wma:WM2015_2863"/>
<dbReference type="GO" id="GO:0005829">
    <property type="term" value="C:cytosol"/>
    <property type="evidence" value="ECO:0007669"/>
    <property type="project" value="TreeGrafter"/>
</dbReference>
<dbReference type="STRING" id="1579979.WM2015_2863"/>
<dbReference type="InterPro" id="IPR013520">
    <property type="entry name" value="Ribonucl_H"/>
</dbReference>
<keyword evidence="2" id="KW-1185">Reference proteome</keyword>
<dbReference type="InterPro" id="IPR036397">
    <property type="entry name" value="RNaseH_sf"/>
</dbReference>